<keyword evidence="7 8" id="KW-0998">Cell outer membrane</keyword>
<feature type="domain" description="TonB-dependent receptor-like beta-barrel" evidence="11">
    <location>
        <begin position="469"/>
        <end position="978"/>
    </location>
</feature>
<dbReference type="GO" id="GO:0009279">
    <property type="term" value="C:cell outer membrane"/>
    <property type="evidence" value="ECO:0007669"/>
    <property type="project" value="UniProtKB-SubCell"/>
</dbReference>
<evidence type="ECO:0000259" key="11">
    <source>
        <dbReference type="Pfam" id="PF00593"/>
    </source>
</evidence>
<dbReference type="InterPro" id="IPR023997">
    <property type="entry name" value="TonB-dep_OMP_SusC/RagA_CS"/>
</dbReference>
<evidence type="ECO:0000313" key="13">
    <source>
        <dbReference type="EMBL" id="SMO98684.1"/>
    </source>
</evidence>
<dbReference type="NCBIfam" id="TIGR04056">
    <property type="entry name" value="OMP_RagA_SusC"/>
    <property type="match status" value="1"/>
</dbReference>
<dbReference type="InterPro" id="IPR023996">
    <property type="entry name" value="TonB-dep_OMP_SusC/RagA"/>
</dbReference>
<dbReference type="Proteomes" id="UP000320300">
    <property type="component" value="Unassembled WGS sequence"/>
</dbReference>
<gene>
    <name evidence="13" type="ORF">SAMN06265348_11772</name>
</gene>
<protein>
    <submittedName>
        <fullName evidence="13">TonB-linked outer membrane protein, SusC/RagA family</fullName>
    </submittedName>
</protein>
<dbReference type="InterPro" id="IPR036942">
    <property type="entry name" value="Beta-barrel_TonB_sf"/>
</dbReference>
<keyword evidence="4 8" id="KW-0812">Transmembrane</keyword>
<evidence type="ECO:0000256" key="2">
    <source>
        <dbReference type="ARBA" id="ARBA00022448"/>
    </source>
</evidence>
<evidence type="ECO:0000256" key="9">
    <source>
        <dbReference type="RuleBase" id="RU003357"/>
    </source>
</evidence>
<dbReference type="InterPro" id="IPR012910">
    <property type="entry name" value="Plug_dom"/>
</dbReference>
<dbReference type="NCBIfam" id="TIGR04057">
    <property type="entry name" value="SusC_RagA_signa"/>
    <property type="match status" value="1"/>
</dbReference>
<keyword evidence="14" id="KW-1185">Reference proteome</keyword>
<keyword evidence="5 9" id="KW-0798">TonB box</keyword>
<comment type="subcellular location">
    <subcellularLocation>
        <location evidence="1 8">Cell outer membrane</location>
        <topology evidence="1 8">Multi-pass membrane protein</topology>
    </subcellularLocation>
</comment>
<dbReference type="RefSeq" id="WP_142531105.1">
    <property type="nucleotide sequence ID" value="NZ_CBCSJO010000016.1"/>
</dbReference>
<evidence type="ECO:0000256" key="3">
    <source>
        <dbReference type="ARBA" id="ARBA00022452"/>
    </source>
</evidence>
<evidence type="ECO:0000256" key="5">
    <source>
        <dbReference type="ARBA" id="ARBA00023077"/>
    </source>
</evidence>
<proteinExistence type="inferred from homology"/>
<name>A0A521FRJ7_9SPHI</name>
<dbReference type="SUPFAM" id="SSF49464">
    <property type="entry name" value="Carboxypeptidase regulatory domain-like"/>
    <property type="match status" value="1"/>
</dbReference>
<evidence type="ECO:0000256" key="7">
    <source>
        <dbReference type="ARBA" id="ARBA00023237"/>
    </source>
</evidence>
<organism evidence="13 14">
    <name type="scientific">Pedobacter westerhofensis</name>
    <dbReference type="NCBI Taxonomy" id="425512"/>
    <lineage>
        <taxon>Bacteria</taxon>
        <taxon>Pseudomonadati</taxon>
        <taxon>Bacteroidota</taxon>
        <taxon>Sphingobacteriia</taxon>
        <taxon>Sphingobacteriales</taxon>
        <taxon>Sphingobacteriaceae</taxon>
        <taxon>Pedobacter</taxon>
    </lineage>
</organism>
<dbReference type="InterPro" id="IPR008969">
    <property type="entry name" value="CarboxyPept-like_regulatory"/>
</dbReference>
<keyword evidence="10" id="KW-0732">Signal</keyword>
<dbReference type="InterPro" id="IPR000531">
    <property type="entry name" value="Beta-barrel_TonB"/>
</dbReference>
<accession>A0A521FRJ7</accession>
<keyword evidence="6 8" id="KW-0472">Membrane</keyword>
<evidence type="ECO:0000313" key="14">
    <source>
        <dbReference type="Proteomes" id="UP000320300"/>
    </source>
</evidence>
<feature type="domain" description="TonB-dependent receptor plug" evidence="12">
    <location>
        <begin position="126"/>
        <end position="245"/>
    </location>
</feature>
<reference evidence="13 14" key="1">
    <citation type="submission" date="2017-05" db="EMBL/GenBank/DDBJ databases">
        <authorList>
            <person name="Varghese N."/>
            <person name="Submissions S."/>
        </authorList>
    </citation>
    <scope>NUCLEOTIDE SEQUENCE [LARGE SCALE GENOMIC DNA]</scope>
    <source>
        <strain evidence="13 14">DSM 19036</strain>
    </source>
</reference>
<evidence type="ECO:0000256" key="10">
    <source>
        <dbReference type="SAM" id="SignalP"/>
    </source>
</evidence>
<dbReference type="InterPro" id="IPR039426">
    <property type="entry name" value="TonB-dep_rcpt-like"/>
</dbReference>
<dbReference type="Pfam" id="PF13715">
    <property type="entry name" value="CarbopepD_reg_2"/>
    <property type="match status" value="1"/>
</dbReference>
<dbReference type="AlphaFoldDB" id="A0A521FRJ7"/>
<evidence type="ECO:0000259" key="12">
    <source>
        <dbReference type="Pfam" id="PF07715"/>
    </source>
</evidence>
<dbReference type="SUPFAM" id="SSF56935">
    <property type="entry name" value="Porins"/>
    <property type="match status" value="1"/>
</dbReference>
<dbReference type="InterPro" id="IPR037066">
    <property type="entry name" value="Plug_dom_sf"/>
</dbReference>
<evidence type="ECO:0000256" key="8">
    <source>
        <dbReference type="PROSITE-ProRule" id="PRU01360"/>
    </source>
</evidence>
<dbReference type="Gene3D" id="2.60.40.1120">
    <property type="entry name" value="Carboxypeptidase-like, regulatory domain"/>
    <property type="match status" value="1"/>
</dbReference>
<keyword evidence="3 8" id="KW-1134">Transmembrane beta strand</keyword>
<evidence type="ECO:0000256" key="6">
    <source>
        <dbReference type="ARBA" id="ARBA00023136"/>
    </source>
</evidence>
<feature type="chain" id="PRO_5021753398" evidence="10">
    <location>
        <begin position="24"/>
        <end position="1023"/>
    </location>
</feature>
<sequence>MNHLYKKGIYLFLCVFWSAITFAQVNPTIKSTLNGTVQDLTTNQPLPGAVVRIKGTTHSVSTDSEGKFSFRTGQSFPYVLIISFIGYEQKELTVNGSPVTIRLQETLNQLNDVVVTGYSTQERKYIAGSISSISGSTVQNQPSGGFNQLLQGKTTGVQVTSNSGVPGGGITFRVRGNNSINASVDPLYIIDGVFVNNSDPITAGLGNQAASNPLSDLNPSDIEDIQILKDANATAIYGSLGANGVIIVTTKRGTRNTKANINLNTFQGWSTAVDKFKVASGPEVALLTNESRINTAKDNGLDPSTVVLPFPDPSSQPTYDRISGLFRTARTENYELSTQGGTDKSTYYISLGYLNQESIVKPSDYTRYSGRLNYDNYLTDKLKIGTSINFTRSDRNLSGSDNNPTGVINSALFPRSYLPIYNADGTYARYGSFDNHLALIENLDSKATGWRTIGNIFGEYNILPGLKLRSSWSLDNTSEYDNSYSNTLISAGIASNGSASSSEVKTQVLTNEQVLSFVKSLGANKKHNINALIGNTINTVLNQSTTATGTGFAANSLKSVSVAATRSGSASRAETKLLSFFSKASYTYDGKYTIDGSIRADGSSKFGTNKRWGYFPSGGVAWRLSQEDFIKDLNFFNELKLRASLGLSGNQNGIGAYAAQGLWSSGANYLEQPGIAPTQLINPDLTWETTRQFNVGTDFSILKNRLSITADYYNKYTYDLLLNVPVPYRSGFASYLQNYGAVRNKGFELGINSTNIETDAFQWTTNFNISFNKNKIEKLASDISLGASGRNISILRQGYSVNSFQLYKQLYVDPQTGNAVYDDVNKDGIITSADRQIVGNALPKYTGGLTNNFTYKGFDFSFFFYFQQGNKIMNMNDFFMVHGGTQANIGFLPRQLERWQNPGDVTDIPRLTTYSANPTQNGGAANNYGGNVASLSSRYLEDGSFIRLKALTLSYSLPKDVLGRIGVSKLRIYVQGTNLLTFTKYGGLDPEVSSQSNNQNTVGYDWATVPQPKTIQVGANVTF</sequence>
<feature type="signal peptide" evidence="10">
    <location>
        <begin position="1"/>
        <end position="23"/>
    </location>
</feature>
<comment type="similarity">
    <text evidence="8 9">Belongs to the TonB-dependent receptor family.</text>
</comment>
<evidence type="ECO:0000256" key="1">
    <source>
        <dbReference type="ARBA" id="ARBA00004571"/>
    </source>
</evidence>
<dbReference type="EMBL" id="FXTN01000017">
    <property type="protein sequence ID" value="SMO98684.1"/>
    <property type="molecule type" value="Genomic_DNA"/>
</dbReference>
<keyword evidence="2 8" id="KW-0813">Transport</keyword>
<evidence type="ECO:0000256" key="4">
    <source>
        <dbReference type="ARBA" id="ARBA00022692"/>
    </source>
</evidence>
<dbReference type="PROSITE" id="PS52016">
    <property type="entry name" value="TONB_DEPENDENT_REC_3"/>
    <property type="match status" value="1"/>
</dbReference>
<dbReference type="Gene3D" id="2.170.130.10">
    <property type="entry name" value="TonB-dependent receptor, plug domain"/>
    <property type="match status" value="1"/>
</dbReference>
<dbReference type="Gene3D" id="2.40.170.20">
    <property type="entry name" value="TonB-dependent receptor, beta-barrel domain"/>
    <property type="match status" value="1"/>
</dbReference>
<dbReference type="Pfam" id="PF07715">
    <property type="entry name" value="Plug"/>
    <property type="match status" value="1"/>
</dbReference>
<dbReference type="Pfam" id="PF00593">
    <property type="entry name" value="TonB_dep_Rec_b-barrel"/>
    <property type="match status" value="1"/>
</dbReference>
<dbReference type="OrthoDB" id="9768177at2"/>